<feature type="region of interest" description="Disordered" evidence="5">
    <location>
        <begin position="133"/>
        <end position="165"/>
    </location>
</feature>
<dbReference type="GO" id="GO:0005655">
    <property type="term" value="C:nucleolar ribonuclease P complex"/>
    <property type="evidence" value="ECO:0007669"/>
    <property type="project" value="TreeGrafter"/>
</dbReference>
<dbReference type="Gene3D" id="6.20.50.20">
    <property type="match status" value="1"/>
</dbReference>
<dbReference type="PANTHER" id="PTHR14742:SF0">
    <property type="entry name" value="RIBONUCLEASE P PROTEIN SUBUNIT P21"/>
    <property type="match status" value="1"/>
</dbReference>
<evidence type="ECO:0000256" key="3">
    <source>
        <dbReference type="ARBA" id="ARBA00022833"/>
    </source>
</evidence>
<evidence type="ECO:0000256" key="5">
    <source>
        <dbReference type="SAM" id="MobiDB-lite"/>
    </source>
</evidence>
<protein>
    <recommendedName>
        <fullName evidence="8">Rpr2-domain-containing protein</fullName>
    </recommendedName>
</protein>
<dbReference type="GeneID" id="41973037"/>
<dbReference type="InterPro" id="IPR007175">
    <property type="entry name" value="Rpr2/Snm1/Rpp21"/>
</dbReference>
<comment type="caution">
    <text evidence="6">The sequence shown here is derived from an EMBL/GenBank/DDBJ whole genome shotgun (WGS) entry which is preliminary data.</text>
</comment>
<keyword evidence="7" id="KW-1185">Reference proteome</keyword>
<sequence length="165" mass="18039">MAKGKTPVGVHNKHLYSRLSFLYQAAAHLAEASSNRKEPAANDDATGKPGETRHPAPQHLEGVSRRLATDFRAVGLKTQIRASPSMKRTICKSCDTFLIEGQTCTSAVENKSKNGRKPWADTLVISCNTCGAQKRFPVDSPRQRRKSQRRSPASGQVTVPDEKVA</sequence>
<name>A0A507BBB5_9PEZI</name>
<dbReference type="Pfam" id="PF04032">
    <property type="entry name" value="Rpr2"/>
    <property type="match status" value="1"/>
</dbReference>
<reference evidence="6 7" key="1">
    <citation type="submission" date="2019-06" db="EMBL/GenBank/DDBJ databases">
        <title>Draft genome sequence of the filamentous fungus Phialemoniopsis curvata isolated from diesel fuel.</title>
        <authorList>
            <person name="Varaljay V.A."/>
            <person name="Lyon W.J."/>
            <person name="Crouch A.L."/>
            <person name="Drake C.E."/>
            <person name="Hollomon J.M."/>
            <person name="Nadeau L.J."/>
            <person name="Nunn H.S."/>
            <person name="Stevenson B.S."/>
            <person name="Bojanowski C.L."/>
            <person name="Crookes-Goodson W.J."/>
        </authorList>
    </citation>
    <scope>NUCLEOTIDE SEQUENCE [LARGE SCALE GENOMIC DNA]</scope>
    <source>
        <strain evidence="6 7">D216</strain>
    </source>
</reference>
<dbReference type="OrthoDB" id="128536at2759"/>
<dbReference type="InParanoid" id="A0A507BBB5"/>
<evidence type="ECO:0000256" key="2">
    <source>
        <dbReference type="ARBA" id="ARBA00022723"/>
    </source>
</evidence>
<comment type="similarity">
    <text evidence="4">Belongs to the eukaryotic/archaeal RNase P protein component 4 family.</text>
</comment>
<dbReference type="GO" id="GO:0008033">
    <property type="term" value="P:tRNA processing"/>
    <property type="evidence" value="ECO:0007669"/>
    <property type="project" value="UniProtKB-KW"/>
</dbReference>
<evidence type="ECO:0000313" key="6">
    <source>
        <dbReference type="EMBL" id="TPX13890.1"/>
    </source>
</evidence>
<accession>A0A507BBB5</accession>
<keyword evidence="2" id="KW-0479">Metal-binding</keyword>
<dbReference type="EMBL" id="SKBQ01000030">
    <property type="protein sequence ID" value="TPX13890.1"/>
    <property type="molecule type" value="Genomic_DNA"/>
</dbReference>
<dbReference type="RefSeq" id="XP_030995601.1">
    <property type="nucleotide sequence ID" value="XM_031140129.1"/>
</dbReference>
<dbReference type="AlphaFoldDB" id="A0A507BBB5"/>
<keyword evidence="3" id="KW-0862">Zinc</keyword>
<evidence type="ECO:0000256" key="1">
    <source>
        <dbReference type="ARBA" id="ARBA00022694"/>
    </source>
</evidence>
<evidence type="ECO:0000256" key="4">
    <source>
        <dbReference type="ARBA" id="ARBA00038402"/>
    </source>
</evidence>
<organism evidence="6 7">
    <name type="scientific">Thyridium curvatum</name>
    <dbReference type="NCBI Taxonomy" id="1093900"/>
    <lineage>
        <taxon>Eukaryota</taxon>
        <taxon>Fungi</taxon>
        <taxon>Dikarya</taxon>
        <taxon>Ascomycota</taxon>
        <taxon>Pezizomycotina</taxon>
        <taxon>Sordariomycetes</taxon>
        <taxon>Sordariomycetidae</taxon>
        <taxon>Thyridiales</taxon>
        <taxon>Thyridiaceae</taxon>
        <taxon>Thyridium</taxon>
    </lineage>
</organism>
<proteinExistence type="inferred from homology"/>
<dbReference type="GO" id="GO:0046872">
    <property type="term" value="F:metal ion binding"/>
    <property type="evidence" value="ECO:0007669"/>
    <property type="project" value="UniProtKB-KW"/>
</dbReference>
<feature type="region of interest" description="Disordered" evidence="5">
    <location>
        <begin position="32"/>
        <end position="62"/>
    </location>
</feature>
<gene>
    <name evidence="6" type="ORF">E0L32_005590</name>
</gene>
<dbReference type="PANTHER" id="PTHR14742">
    <property type="entry name" value="RIBONUCLEASE P SUBUNIT P21"/>
    <property type="match status" value="1"/>
</dbReference>
<dbReference type="STRING" id="1093900.A0A507BBB5"/>
<evidence type="ECO:0008006" key="8">
    <source>
        <dbReference type="Google" id="ProtNLM"/>
    </source>
</evidence>
<evidence type="ECO:0000313" key="7">
    <source>
        <dbReference type="Proteomes" id="UP000319257"/>
    </source>
</evidence>
<dbReference type="Proteomes" id="UP000319257">
    <property type="component" value="Unassembled WGS sequence"/>
</dbReference>
<keyword evidence="1" id="KW-0819">tRNA processing</keyword>